<keyword evidence="1" id="KW-0812">Transmembrane</keyword>
<keyword evidence="3" id="KW-1185">Reference proteome</keyword>
<dbReference type="Proteomes" id="UP001302072">
    <property type="component" value="Chromosome"/>
</dbReference>
<keyword evidence="1" id="KW-0472">Membrane</keyword>
<sequence>MSSAPVTTASSDAASSMGFNGELHERHFDWQLLGNGYRSFNPVLMRFHNPDNLSPFEEGGRNAYAYCGDDPINCHDPSGHFLQYAALGLAASALITGAGSFIARTADDPQVSETLGRLALGLGIAAAVVLGGFAMQRGLRGSSARRYSKPSPLEGVVLDDSQAVKIGNATFYPGVGKDALVTHGNRFVTSAEGPVSGTTLGRQVQQHMGSDYQYKTTLLLSCRADFGGKLASQGQAFSNTLRVKVTEMRGRVDMLGSRPVAKPGYDFEFHPQSRIRSIATRYLNEAFHRRYPLFRGH</sequence>
<keyword evidence="1" id="KW-1133">Transmembrane helix</keyword>
<evidence type="ECO:0000256" key="1">
    <source>
        <dbReference type="SAM" id="Phobius"/>
    </source>
</evidence>
<dbReference type="InterPro" id="IPR022385">
    <property type="entry name" value="Rhs_assc_core"/>
</dbReference>
<feature type="transmembrane region" description="Helical" evidence="1">
    <location>
        <begin position="115"/>
        <end position="135"/>
    </location>
</feature>
<name>A0ABY9YQF8_9GAMM</name>
<organism evidence="2 3">
    <name type="scientific">Stenotrophomonas oahuensis</name>
    <dbReference type="NCBI Taxonomy" id="3003271"/>
    <lineage>
        <taxon>Bacteria</taxon>
        <taxon>Pseudomonadati</taxon>
        <taxon>Pseudomonadota</taxon>
        <taxon>Gammaproteobacteria</taxon>
        <taxon>Lysobacterales</taxon>
        <taxon>Lysobacteraceae</taxon>
        <taxon>Stenotrophomonas</taxon>
    </lineage>
</organism>
<dbReference type="Gene3D" id="2.180.10.10">
    <property type="entry name" value="RHS repeat-associated core"/>
    <property type="match status" value="1"/>
</dbReference>
<proteinExistence type="predicted"/>
<feature type="transmembrane region" description="Helical" evidence="1">
    <location>
        <begin position="81"/>
        <end position="103"/>
    </location>
</feature>
<accession>A0ABY9YQF8</accession>
<dbReference type="NCBIfam" id="TIGR03696">
    <property type="entry name" value="Rhs_assc_core"/>
    <property type="match status" value="1"/>
</dbReference>
<reference evidence="2 3" key="1">
    <citation type="submission" date="2022-12" db="EMBL/GenBank/DDBJ databases">
        <title>Two new species, Stenotrophomonas aracearum and Stenotrophomonas oahuensis, isolated from Anthurium (Araceae family) in Hawaii.</title>
        <authorList>
            <person name="Chunag S.C."/>
            <person name="Dobhal S."/>
            <person name="Alvarez A."/>
            <person name="Arif M."/>
        </authorList>
    </citation>
    <scope>NUCLEOTIDE SEQUENCE [LARGE SCALE GENOMIC DNA]</scope>
    <source>
        <strain evidence="2 3">A5586</strain>
    </source>
</reference>
<evidence type="ECO:0000313" key="2">
    <source>
        <dbReference type="EMBL" id="WNH52845.1"/>
    </source>
</evidence>
<evidence type="ECO:0000313" key="3">
    <source>
        <dbReference type="Proteomes" id="UP001302072"/>
    </source>
</evidence>
<gene>
    <name evidence="2" type="ORF">PDM29_00820</name>
</gene>
<protein>
    <submittedName>
        <fullName evidence="2">RHS repeat-associated core domain-containing protein</fullName>
    </submittedName>
</protein>
<dbReference type="RefSeq" id="WP_311192020.1">
    <property type="nucleotide sequence ID" value="NZ_CP115541.1"/>
</dbReference>
<dbReference type="EMBL" id="CP115541">
    <property type="protein sequence ID" value="WNH52845.1"/>
    <property type="molecule type" value="Genomic_DNA"/>
</dbReference>